<dbReference type="InterPro" id="IPR017853">
    <property type="entry name" value="GH"/>
</dbReference>
<protein>
    <recommendedName>
        <fullName evidence="2">Glycosyl hydrolase family 13 catalytic domain-containing protein</fullName>
    </recommendedName>
</protein>
<dbReference type="PANTHER" id="PTHR10357:SF179">
    <property type="entry name" value="NEUTRAL AND BASIC AMINO ACID TRANSPORT PROTEIN RBAT"/>
    <property type="match status" value="1"/>
</dbReference>
<gene>
    <name evidence="3" type="ORF">FMM05_12790</name>
</gene>
<dbReference type="RefSeq" id="WP_143373789.1">
    <property type="nucleotide sequence ID" value="NZ_VJVZ01000008.1"/>
</dbReference>
<proteinExistence type="predicted"/>
<dbReference type="Pfam" id="PF00128">
    <property type="entry name" value="Alpha-amylase"/>
    <property type="match status" value="2"/>
</dbReference>
<keyword evidence="4" id="KW-1185">Reference proteome</keyword>
<comment type="caution">
    <text evidence="3">The sequence shown here is derived from an EMBL/GenBank/DDBJ whole genome shotgun (WGS) entry which is preliminary data.</text>
</comment>
<dbReference type="InterPro" id="IPR006047">
    <property type="entry name" value="GH13_cat_dom"/>
</dbReference>
<evidence type="ECO:0000313" key="3">
    <source>
        <dbReference type="EMBL" id="TRW23532.1"/>
    </source>
</evidence>
<feature type="chain" id="PRO_5021888957" description="Glycosyl hydrolase family 13 catalytic domain-containing protein" evidence="1">
    <location>
        <begin position="22"/>
        <end position="464"/>
    </location>
</feature>
<dbReference type="EMBL" id="VJVZ01000008">
    <property type="protein sequence ID" value="TRW23532.1"/>
    <property type="molecule type" value="Genomic_DNA"/>
</dbReference>
<feature type="signal peptide" evidence="1">
    <location>
        <begin position="1"/>
        <end position="21"/>
    </location>
</feature>
<accession>A0A552UZB2</accession>
<dbReference type="GO" id="GO:0005975">
    <property type="term" value="P:carbohydrate metabolic process"/>
    <property type="evidence" value="ECO:0007669"/>
    <property type="project" value="InterPro"/>
</dbReference>
<dbReference type="AlphaFoldDB" id="A0A552UZB2"/>
<dbReference type="InterPro" id="IPR013780">
    <property type="entry name" value="Glyco_hydro_b"/>
</dbReference>
<reference evidence="3 4" key="1">
    <citation type="submission" date="2019-07" db="EMBL/GenBank/DDBJ databases">
        <title>Flavobacterium sp. nov., isolated from glacier ice.</title>
        <authorList>
            <person name="Liu Q."/>
            <person name="Xin Y.-H."/>
        </authorList>
    </citation>
    <scope>NUCLEOTIDE SEQUENCE [LARGE SCALE GENOMIC DNA]</scope>
    <source>
        <strain evidence="3 4">ZT4R6</strain>
    </source>
</reference>
<organism evidence="3 4">
    <name type="scientific">Flavobacterium zepuense</name>
    <dbReference type="NCBI Taxonomy" id="2593302"/>
    <lineage>
        <taxon>Bacteria</taxon>
        <taxon>Pseudomonadati</taxon>
        <taxon>Bacteroidota</taxon>
        <taxon>Flavobacteriia</taxon>
        <taxon>Flavobacteriales</taxon>
        <taxon>Flavobacteriaceae</taxon>
        <taxon>Flavobacterium</taxon>
    </lineage>
</organism>
<dbReference type="OrthoDB" id="9806009at2"/>
<dbReference type="SUPFAM" id="SSF51445">
    <property type="entry name" value="(Trans)glycosidases"/>
    <property type="match status" value="1"/>
</dbReference>
<dbReference type="Gene3D" id="3.20.20.80">
    <property type="entry name" value="Glycosidases"/>
    <property type="match status" value="1"/>
</dbReference>
<sequence length="464" mass="52083">MFKPFAYLVCLLSFTSLLAQSEVIYTIHQRSFFDSNADGNGDFTGIKQKLDYLQSFGVTTIQLSPVYQLEDKKSDATTAFEKFVPQYGIFKEYIGLVNEVHHRGMKIYFEFEMDYLQAAIANSEDPKVKNNAVKGLTYWADPNKDKNFYDAPDGFVFTGMADKLNPTDKVSLFKELWLPLIASLKKINPKLQIVTYPADKNSSGYEYFEKAGVDVVYSSKLQHAITTFNKQAIITAADSAFVKLPEGKRSILYIEDNNTGRIADKLTNTKKLQAATALTLLMGVGTPSIHYGQEIGMKGGLIKAKDDTVQPFPEAFEWYKDDNGTGMAYWYKDIAPLWSSRAAKPADGISLEEEQADANSLFKFYISLYRLNALELALKDKGVYKDQPNDNDDVISFTRSAKVGEVLVVVNLSDKPQVAMLENTGEVKVDKLKLLMGDPKVVFPRGGRTLNLPPYTVQVWRVLH</sequence>
<dbReference type="Gene3D" id="2.60.40.1180">
    <property type="entry name" value="Golgi alpha-mannosidase II"/>
    <property type="match status" value="1"/>
</dbReference>
<evidence type="ECO:0000256" key="1">
    <source>
        <dbReference type="SAM" id="SignalP"/>
    </source>
</evidence>
<dbReference type="SUPFAM" id="SSF51011">
    <property type="entry name" value="Glycosyl hydrolase domain"/>
    <property type="match status" value="1"/>
</dbReference>
<evidence type="ECO:0000313" key="4">
    <source>
        <dbReference type="Proteomes" id="UP000320643"/>
    </source>
</evidence>
<dbReference type="Proteomes" id="UP000320643">
    <property type="component" value="Unassembled WGS sequence"/>
</dbReference>
<keyword evidence="1" id="KW-0732">Signal</keyword>
<feature type="domain" description="Glycosyl hydrolase family 13 catalytic" evidence="2">
    <location>
        <begin position="26"/>
        <end position="325"/>
    </location>
</feature>
<dbReference type="SMART" id="SM00642">
    <property type="entry name" value="Aamy"/>
    <property type="match status" value="1"/>
</dbReference>
<name>A0A552UZB2_9FLAO</name>
<evidence type="ECO:0000259" key="2">
    <source>
        <dbReference type="SMART" id="SM00642"/>
    </source>
</evidence>
<dbReference type="PANTHER" id="PTHR10357">
    <property type="entry name" value="ALPHA-AMYLASE FAMILY MEMBER"/>
    <property type="match status" value="1"/>
</dbReference>